<dbReference type="AlphaFoldDB" id="A0A2T4DR78"/>
<dbReference type="Proteomes" id="UP000240608">
    <property type="component" value="Unassembled WGS sequence"/>
</dbReference>
<dbReference type="EMBL" id="PYVU01000055">
    <property type="protein sequence ID" value="PTB96334.1"/>
    <property type="molecule type" value="Genomic_DNA"/>
</dbReference>
<dbReference type="Pfam" id="PF05621">
    <property type="entry name" value="TniB"/>
    <property type="match status" value="1"/>
</dbReference>
<evidence type="ECO:0000313" key="1">
    <source>
        <dbReference type="EMBL" id="PTB96334.1"/>
    </source>
</evidence>
<dbReference type="PANTHER" id="PTHR35894:SF1">
    <property type="entry name" value="PHOSPHORIBULOKINASE _ URIDINE KINASE FAMILY"/>
    <property type="match status" value="1"/>
</dbReference>
<organism evidence="1 2">
    <name type="scientific">Marivirga lumbricoides</name>
    <dbReference type="NCBI Taxonomy" id="1046115"/>
    <lineage>
        <taxon>Bacteria</taxon>
        <taxon>Pseudomonadati</taxon>
        <taxon>Bacteroidota</taxon>
        <taxon>Cytophagia</taxon>
        <taxon>Cytophagales</taxon>
        <taxon>Marivirgaceae</taxon>
        <taxon>Marivirga</taxon>
    </lineage>
</organism>
<dbReference type="Gene3D" id="3.40.50.300">
    <property type="entry name" value="P-loop containing nucleotide triphosphate hydrolases"/>
    <property type="match status" value="1"/>
</dbReference>
<dbReference type="SUPFAM" id="SSF52540">
    <property type="entry name" value="P-loop containing nucleoside triphosphate hydrolases"/>
    <property type="match status" value="1"/>
</dbReference>
<accession>A0A2T4DR78</accession>
<gene>
    <name evidence="1" type="ORF">C9994_07760</name>
</gene>
<dbReference type="PANTHER" id="PTHR35894">
    <property type="entry name" value="GENERAL SECRETION PATHWAY PROTEIN A-RELATED"/>
    <property type="match status" value="1"/>
</dbReference>
<dbReference type="InterPro" id="IPR008868">
    <property type="entry name" value="TniB"/>
</dbReference>
<dbReference type="InterPro" id="IPR027417">
    <property type="entry name" value="P-loop_NTPase"/>
</dbReference>
<reference evidence="1 2" key="1">
    <citation type="submission" date="2018-03" db="EMBL/GenBank/DDBJ databases">
        <title>Cross-interface Injection: A General Nanoliter Liquid Handling Method Applied to Single Cells Genome Amplification Automated Nanoliter Liquid Handling Applied to Single Cell Multiple Displacement Amplification.</title>
        <authorList>
            <person name="Yun J."/>
            <person name="Xu P."/>
            <person name="Xu J."/>
            <person name="Dai X."/>
            <person name="Wang Y."/>
            <person name="Zheng X."/>
            <person name="Cao C."/>
            <person name="Yi Q."/>
            <person name="Zhu Y."/>
            <person name="Wang L."/>
            <person name="Dong Z."/>
            <person name="Huang Y."/>
            <person name="Huang L."/>
            <person name="Du W."/>
        </authorList>
    </citation>
    <scope>NUCLEOTIDE SEQUENCE [LARGE SCALE GENOMIC DNA]</scope>
    <source>
        <strain evidence="1 2">Z-D1-2</strain>
    </source>
</reference>
<dbReference type="InterPro" id="IPR052026">
    <property type="entry name" value="ExeA_AAA_ATPase_DNA-bind"/>
</dbReference>
<comment type="caution">
    <text evidence="1">The sequence shown here is derived from an EMBL/GenBank/DDBJ whole genome shotgun (WGS) entry which is preliminary data.</text>
</comment>
<name>A0A2T4DR78_9BACT</name>
<sequence length="294" mass="34122">MMDQVESNKLDITEKSNEERKQFIKGYKWIGYTRAQEVLEQFEDLVLTPRTTRMPDILLVGSSNNGKTVIIDRFAKNHLLYFDEQTEEVRQKVLMVEAPPLPDEKRFYQQILRKLLVPFRSNHKPEVLFDQVVNAFQMLDIKILIIDEIHHLLTGNSTKKQIFLNAIKSLSNILSISIIAVGTKDAFHVFQSDPQMSSRFETVPLERWRLDKEYIKFLNSYEKILPLREKSDLFQREIATKIISLTNGNIGEICNVIKKAAIKAIDLGVEKITLEVIENSNILHPDEKKKMPLL</sequence>
<proteinExistence type="predicted"/>
<evidence type="ECO:0000313" key="2">
    <source>
        <dbReference type="Proteomes" id="UP000240608"/>
    </source>
</evidence>
<protein>
    <submittedName>
        <fullName evidence="1">AAA family ATPase</fullName>
    </submittedName>
</protein>